<keyword evidence="6 8" id="KW-1133">Transmembrane helix</keyword>
<dbReference type="InterPro" id="IPR050256">
    <property type="entry name" value="Glycosyltransferase_2"/>
</dbReference>
<keyword evidence="7 8" id="KW-0472">Membrane</keyword>
<dbReference type="SUPFAM" id="SSF53448">
    <property type="entry name" value="Nucleotide-diphospho-sugar transferases"/>
    <property type="match status" value="1"/>
</dbReference>
<evidence type="ECO:0000256" key="2">
    <source>
        <dbReference type="ARBA" id="ARBA00006739"/>
    </source>
</evidence>
<dbReference type="EMBL" id="FQVN01000001">
    <property type="protein sequence ID" value="SHE68350.1"/>
    <property type="molecule type" value="Genomic_DNA"/>
</dbReference>
<evidence type="ECO:0000256" key="7">
    <source>
        <dbReference type="ARBA" id="ARBA00023136"/>
    </source>
</evidence>
<dbReference type="Gene3D" id="3.90.550.10">
    <property type="entry name" value="Spore Coat Polysaccharide Biosynthesis Protein SpsA, Chain A"/>
    <property type="match status" value="1"/>
</dbReference>
<dbReference type="InterPro" id="IPR029044">
    <property type="entry name" value="Nucleotide-diphossugar_trans"/>
</dbReference>
<name>A0A1M4VHI5_STRHI</name>
<dbReference type="AlphaFoldDB" id="A0A1M4VHI5"/>
<dbReference type="CDD" id="cd04187">
    <property type="entry name" value="DPM1_like_bac"/>
    <property type="match status" value="1"/>
</dbReference>
<protein>
    <submittedName>
        <fullName evidence="10">Dolichol-phosphate mannosyltransferase</fullName>
    </submittedName>
</protein>
<dbReference type="OrthoDB" id="9811884at2"/>
<evidence type="ECO:0000313" key="11">
    <source>
        <dbReference type="Proteomes" id="UP000184501"/>
    </source>
</evidence>
<comment type="subcellular location">
    <subcellularLocation>
        <location evidence="1">Membrane</location>
        <topology evidence="1">Multi-pass membrane protein</topology>
    </subcellularLocation>
</comment>
<organism evidence="10 11">
    <name type="scientific">Streptoalloteichus hindustanus</name>
    <dbReference type="NCBI Taxonomy" id="2017"/>
    <lineage>
        <taxon>Bacteria</taxon>
        <taxon>Bacillati</taxon>
        <taxon>Actinomycetota</taxon>
        <taxon>Actinomycetes</taxon>
        <taxon>Pseudonocardiales</taxon>
        <taxon>Pseudonocardiaceae</taxon>
        <taxon>Streptoalloteichus</taxon>
    </lineage>
</organism>
<evidence type="ECO:0000259" key="9">
    <source>
        <dbReference type="Pfam" id="PF00535"/>
    </source>
</evidence>
<dbReference type="PANTHER" id="PTHR48090">
    <property type="entry name" value="UNDECAPRENYL-PHOSPHATE 4-DEOXY-4-FORMAMIDO-L-ARABINOSE TRANSFERASE-RELATED"/>
    <property type="match status" value="1"/>
</dbReference>
<gene>
    <name evidence="10" type="ORF">SAMN05444320_101770</name>
</gene>
<evidence type="ECO:0000313" key="10">
    <source>
        <dbReference type="EMBL" id="SHE68350.1"/>
    </source>
</evidence>
<evidence type="ECO:0000256" key="6">
    <source>
        <dbReference type="ARBA" id="ARBA00022989"/>
    </source>
</evidence>
<dbReference type="STRING" id="2017.SAMN05444320_101770"/>
<dbReference type="Pfam" id="PF00535">
    <property type="entry name" value="Glycos_transf_2"/>
    <property type="match status" value="1"/>
</dbReference>
<dbReference type="Proteomes" id="UP000184501">
    <property type="component" value="Unassembled WGS sequence"/>
</dbReference>
<feature type="transmembrane region" description="Helical" evidence="8">
    <location>
        <begin position="279"/>
        <end position="305"/>
    </location>
</feature>
<evidence type="ECO:0000256" key="4">
    <source>
        <dbReference type="ARBA" id="ARBA00022679"/>
    </source>
</evidence>
<dbReference type="InterPro" id="IPR001173">
    <property type="entry name" value="Glyco_trans_2-like"/>
</dbReference>
<comment type="similarity">
    <text evidence="2">Belongs to the glycosyltransferase 2 family.</text>
</comment>
<dbReference type="RefSeq" id="WP_073479868.1">
    <property type="nucleotide sequence ID" value="NZ_FQVN01000001.1"/>
</dbReference>
<keyword evidence="5 8" id="KW-0812">Transmembrane</keyword>
<evidence type="ECO:0000256" key="5">
    <source>
        <dbReference type="ARBA" id="ARBA00022692"/>
    </source>
</evidence>
<feature type="transmembrane region" description="Helical" evidence="8">
    <location>
        <begin position="248"/>
        <end position="273"/>
    </location>
</feature>
<dbReference type="GO" id="GO:0016757">
    <property type="term" value="F:glycosyltransferase activity"/>
    <property type="evidence" value="ECO:0007669"/>
    <property type="project" value="UniProtKB-KW"/>
</dbReference>
<proteinExistence type="inferred from homology"/>
<sequence>MSLAGTETNGTAPQRRKLVSIVVPAFNEAGNAAGLVDFYRQIRATHQEFDFELVLVDDGSTDGTADLVVQALRPEDQARVCSFSRNFGSHEALTAGFRLCRGDCALTLSADLQESLETVGRFLDEWRAGNEVVWGIRRTRAVPKGVGNMFSQLFSQLFHRLSEIPTYPKEGPSQILLDRIVLDALNRMEERNRNIFGIIAWIGFRQSRVEFEQLPRPSGKSKWTNKKKLKLVVDSFVGFAYSPLRMPAWVGTGVAAVGVLSTLTTLVASLVTWSTPVGWALVASLVTTFGGLNLMVLGIMGEYLWRAGDDARRRPTYVVRSVREISPSGSSLDERHAVEASRS</sequence>
<keyword evidence="4 10" id="KW-0808">Transferase</keyword>
<dbReference type="PANTHER" id="PTHR48090:SF1">
    <property type="entry name" value="PROPHAGE BACTOPRENOL GLUCOSYL TRANSFERASE HOMOLOG"/>
    <property type="match status" value="1"/>
</dbReference>
<evidence type="ECO:0000256" key="3">
    <source>
        <dbReference type="ARBA" id="ARBA00022676"/>
    </source>
</evidence>
<evidence type="ECO:0000256" key="1">
    <source>
        <dbReference type="ARBA" id="ARBA00004141"/>
    </source>
</evidence>
<evidence type="ECO:0000256" key="8">
    <source>
        <dbReference type="SAM" id="Phobius"/>
    </source>
</evidence>
<keyword evidence="3 10" id="KW-0328">Glycosyltransferase</keyword>
<keyword evidence="11" id="KW-1185">Reference proteome</keyword>
<reference evidence="10 11" key="1">
    <citation type="submission" date="2016-11" db="EMBL/GenBank/DDBJ databases">
        <authorList>
            <person name="Jaros S."/>
            <person name="Januszkiewicz K."/>
            <person name="Wedrychowicz H."/>
        </authorList>
    </citation>
    <scope>NUCLEOTIDE SEQUENCE [LARGE SCALE GENOMIC DNA]</scope>
    <source>
        <strain evidence="10 11">DSM 44523</strain>
    </source>
</reference>
<feature type="domain" description="Glycosyltransferase 2-like" evidence="9">
    <location>
        <begin position="20"/>
        <end position="144"/>
    </location>
</feature>
<accession>A0A1M4VHI5</accession>
<dbReference type="GO" id="GO:0005886">
    <property type="term" value="C:plasma membrane"/>
    <property type="evidence" value="ECO:0007669"/>
    <property type="project" value="TreeGrafter"/>
</dbReference>